<dbReference type="RefSeq" id="WP_108901088.1">
    <property type="nucleotide sequence ID" value="NZ_CP029185.2"/>
</dbReference>
<dbReference type="AlphaFoldDB" id="A0A2Y9TZJ7"/>
<comment type="subunit">
    <text evidence="3 11">Part of the 50S ribosomal subunit.</text>
</comment>
<dbReference type="OrthoDB" id="9803251at2"/>
<dbReference type="NCBIfam" id="NF000612">
    <property type="entry name" value="PRK00019.1"/>
    <property type="match status" value="1"/>
</dbReference>
<evidence type="ECO:0000313" key="12">
    <source>
        <dbReference type="EMBL" id="AWH89032.1"/>
    </source>
</evidence>
<keyword evidence="5 11" id="KW-0699">rRNA-binding</keyword>
<name>A0A2Y9TZJ7_9GAMM</name>
<evidence type="ECO:0000256" key="10">
    <source>
        <dbReference type="ARBA" id="ARBA00035687"/>
    </source>
</evidence>
<evidence type="ECO:0000256" key="5">
    <source>
        <dbReference type="ARBA" id="ARBA00022730"/>
    </source>
</evidence>
<gene>
    <name evidence="11" type="primary">rpmE</name>
    <name evidence="12" type="ORF">HYN51_10965</name>
</gene>
<dbReference type="PANTHER" id="PTHR33280:SF6">
    <property type="entry name" value="LARGE RIBOSOMAL SUBUNIT PROTEIN BL31A"/>
    <property type="match status" value="1"/>
</dbReference>
<keyword evidence="9 11" id="KW-0687">Ribonucleoprotein</keyword>
<dbReference type="SUPFAM" id="SSF143800">
    <property type="entry name" value="L28p-like"/>
    <property type="match status" value="1"/>
</dbReference>
<dbReference type="Pfam" id="PF01197">
    <property type="entry name" value="Ribosomal_L31"/>
    <property type="match status" value="1"/>
</dbReference>
<keyword evidence="4 11" id="KW-0479">Metal-binding</keyword>
<keyword evidence="8 11" id="KW-0689">Ribosomal protein</keyword>
<dbReference type="PROSITE" id="PS01143">
    <property type="entry name" value="RIBOSOMAL_L31"/>
    <property type="match status" value="1"/>
</dbReference>
<evidence type="ECO:0000256" key="9">
    <source>
        <dbReference type="ARBA" id="ARBA00023274"/>
    </source>
</evidence>
<dbReference type="HAMAP" id="MF_00501">
    <property type="entry name" value="Ribosomal_bL31_1"/>
    <property type="match status" value="1"/>
</dbReference>
<proteinExistence type="inferred from homology"/>
<dbReference type="InterPro" id="IPR034704">
    <property type="entry name" value="Ribosomal_bL28/bL31-like_sf"/>
</dbReference>
<feature type="binding site" evidence="11">
    <location>
        <position position="18"/>
    </location>
    <ligand>
        <name>Zn(2+)</name>
        <dbReference type="ChEBI" id="CHEBI:29105"/>
    </ligand>
</feature>
<comment type="cofactor">
    <cofactor evidence="11">
        <name>Zn(2+)</name>
        <dbReference type="ChEBI" id="CHEBI:29105"/>
    </cofactor>
    <text evidence="11">Binds 1 zinc ion per subunit.</text>
</comment>
<dbReference type="GO" id="GO:1990904">
    <property type="term" value="C:ribonucleoprotein complex"/>
    <property type="evidence" value="ECO:0007669"/>
    <property type="project" value="UniProtKB-KW"/>
</dbReference>
<evidence type="ECO:0000256" key="3">
    <source>
        <dbReference type="ARBA" id="ARBA00011838"/>
    </source>
</evidence>
<feature type="binding site" evidence="11">
    <location>
        <position position="16"/>
    </location>
    <ligand>
        <name>Zn(2+)</name>
        <dbReference type="ChEBI" id="CHEBI:29105"/>
    </ligand>
</feature>
<comment type="similarity">
    <text evidence="2 11">Belongs to the bacterial ribosomal protein bL31 family. Type A subfamily.</text>
</comment>
<comment type="function">
    <text evidence="1 11">Binds the 23S rRNA.</text>
</comment>
<evidence type="ECO:0000256" key="8">
    <source>
        <dbReference type="ARBA" id="ARBA00022980"/>
    </source>
</evidence>
<dbReference type="FunFam" id="4.10.830.30:FF:000001">
    <property type="entry name" value="50S ribosomal protein L31"/>
    <property type="match status" value="1"/>
</dbReference>
<dbReference type="Proteomes" id="UP000244908">
    <property type="component" value="Chromosome"/>
</dbReference>
<sequence>MREGIHPEYKAITATCSCGNVIKTHSTVGRDLNLDVCGECHPFYTGKQRDVATGGRVDRFNKRFNMLGGAK</sequence>
<dbReference type="EMBL" id="CP029185">
    <property type="protein sequence ID" value="AWH89032.1"/>
    <property type="molecule type" value="Genomic_DNA"/>
</dbReference>
<keyword evidence="6 11" id="KW-0862">Zinc</keyword>
<feature type="binding site" evidence="11">
    <location>
        <position position="40"/>
    </location>
    <ligand>
        <name>Zn(2+)</name>
        <dbReference type="ChEBI" id="CHEBI:29105"/>
    </ligand>
</feature>
<dbReference type="InterPro" id="IPR002150">
    <property type="entry name" value="Ribosomal_bL31"/>
</dbReference>
<dbReference type="GO" id="GO:0046872">
    <property type="term" value="F:metal ion binding"/>
    <property type="evidence" value="ECO:0007669"/>
    <property type="project" value="UniProtKB-KW"/>
</dbReference>
<feature type="binding site" evidence="11">
    <location>
        <position position="37"/>
    </location>
    <ligand>
        <name>Zn(2+)</name>
        <dbReference type="ChEBI" id="CHEBI:29105"/>
    </ligand>
</feature>
<dbReference type="GO" id="GO:0019843">
    <property type="term" value="F:rRNA binding"/>
    <property type="evidence" value="ECO:0007669"/>
    <property type="project" value="UniProtKB-KW"/>
</dbReference>
<dbReference type="InterPro" id="IPR027491">
    <property type="entry name" value="Ribosomal_bL31_A"/>
</dbReference>
<dbReference type="InterPro" id="IPR042105">
    <property type="entry name" value="Ribosomal_bL31_sf"/>
</dbReference>
<evidence type="ECO:0000313" key="13">
    <source>
        <dbReference type="Proteomes" id="UP000244908"/>
    </source>
</evidence>
<dbReference type="PANTHER" id="PTHR33280">
    <property type="entry name" value="50S RIBOSOMAL PROTEIN L31, CHLOROPLASTIC"/>
    <property type="match status" value="1"/>
</dbReference>
<evidence type="ECO:0000256" key="4">
    <source>
        <dbReference type="ARBA" id="ARBA00022723"/>
    </source>
</evidence>
<organism evidence="12 13">
    <name type="scientific">Limnobaculum parvum</name>
    <dbReference type="NCBI Taxonomy" id="2172103"/>
    <lineage>
        <taxon>Bacteria</taxon>
        <taxon>Pseudomonadati</taxon>
        <taxon>Pseudomonadota</taxon>
        <taxon>Gammaproteobacteria</taxon>
        <taxon>Enterobacterales</taxon>
        <taxon>Budviciaceae</taxon>
        <taxon>Limnobaculum</taxon>
    </lineage>
</organism>
<protein>
    <recommendedName>
        <fullName evidence="10 11">Large ribosomal subunit protein bL31</fullName>
    </recommendedName>
</protein>
<dbReference type="GO" id="GO:0003735">
    <property type="term" value="F:structural constituent of ribosome"/>
    <property type="evidence" value="ECO:0007669"/>
    <property type="project" value="InterPro"/>
</dbReference>
<evidence type="ECO:0000256" key="11">
    <source>
        <dbReference type="HAMAP-Rule" id="MF_00501"/>
    </source>
</evidence>
<dbReference type="GO" id="GO:0006412">
    <property type="term" value="P:translation"/>
    <property type="evidence" value="ECO:0007669"/>
    <property type="project" value="UniProtKB-UniRule"/>
</dbReference>
<evidence type="ECO:0000256" key="1">
    <source>
        <dbReference type="ARBA" id="ARBA00003795"/>
    </source>
</evidence>
<evidence type="ECO:0000256" key="6">
    <source>
        <dbReference type="ARBA" id="ARBA00022833"/>
    </source>
</evidence>
<reference evidence="12 13" key="1">
    <citation type="journal article" date="2019" name="Int. J. Syst. Evol. Microbiol.">
        <title>Limnobaculum parvum gen. nov., sp. nov., isolated from a freshwater lake.</title>
        <authorList>
            <person name="Baek C."/>
            <person name="Shin S.K."/>
            <person name="Yi H."/>
        </authorList>
    </citation>
    <scope>NUCLEOTIDE SEQUENCE [LARGE SCALE GENOMIC DNA]</scope>
    <source>
        <strain evidence="12 13">HYN0051</strain>
    </source>
</reference>
<dbReference type="NCBIfam" id="TIGR00105">
    <property type="entry name" value="L31"/>
    <property type="match status" value="1"/>
</dbReference>
<evidence type="ECO:0000256" key="2">
    <source>
        <dbReference type="ARBA" id="ARBA00009296"/>
    </source>
</evidence>
<evidence type="ECO:0000256" key="7">
    <source>
        <dbReference type="ARBA" id="ARBA00022884"/>
    </source>
</evidence>
<accession>A0A2Y9TZJ7</accession>
<dbReference type="GO" id="GO:0005840">
    <property type="term" value="C:ribosome"/>
    <property type="evidence" value="ECO:0007669"/>
    <property type="project" value="UniProtKB-KW"/>
</dbReference>
<dbReference type="Gene3D" id="4.10.830.30">
    <property type="entry name" value="Ribosomal protein L31"/>
    <property type="match status" value="1"/>
</dbReference>
<dbReference type="PRINTS" id="PR01249">
    <property type="entry name" value="RIBOSOMALL31"/>
</dbReference>
<keyword evidence="7 11" id="KW-0694">RNA-binding</keyword>
<keyword evidence="13" id="KW-1185">Reference proteome</keyword>
<dbReference type="KEGG" id="lpv:HYN51_10965"/>